<feature type="domain" description="UspA" evidence="1">
    <location>
        <begin position="2"/>
        <end position="146"/>
    </location>
</feature>
<evidence type="ECO:0000313" key="2">
    <source>
        <dbReference type="EMBL" id="AXG06018.1"/>
    </source>
</evidence>
<dbReference type="EMBL" id="CP031150">
    <property type="protein sequence ID" value="AXG06018.1"/>
    <property type="molecule type" value="Genomic_DNA"/>
</dbReference>
<sequence length="149" mass="16240">MTLLVPFDGSALAEAALRRAREFAGYRDEAVVALTVVPDDESFAEERGWIDPGEPYDPEELCTEFELRVGEIDADATFRCEQPPPSEHPTATTIDNVTQTIRSVAAELDVSIIFVGSENAGRVSMPVTSVGGPLSTDAKYDVHIVRRTE</sequence>
<keyword evidence="3" id="KW-1185">Reference proteome</keyword>
<dbReference type="RefSeq" id="WP_114585164.1">
    <property type="nucleotide sequence ID" value="NZ_CP031150.1"/>
</dbReference>
<dbReference type="OrthoDB" id="193961at2157"/>
<organism evidence="2 3">
    <name type="scientific">Haloplanus rubicundus</name>
    <dbReference type="NCBI Taxonomy" id="1547898"/>
    <lineage>
        <taxon>Archaea</taxon>
        <taxon>Methanobacteriati</taxon>
        <taxon>Methanobacteriota</taxon>
        <taxon>Stenosarchaea group</taxon>
        <taxon>Halobacteria</taxon>
        <taxon>Halobacteriales</taxon>
        <taxon>Haloferacaceae</taxon>
        <taxon>Haloplanus</taxon>
    </lineage>
</organism>
<reference evidence="2 3" key="1">
    <citation type="submission" date="2018-07" db="EMBL/GenBank/DDBJ databases">
        <title>Genome sequences of Haloplanus sp. CBA1113.</title>
        <authorList>
            <person name="Kim Y.B."/>
            <person name="Roh S.W."/>
        </authorList>
    </citation>
    <scope>NUCLEOTIDE SEQUENCE [LARGE SCALE GENOMIC DNA]</scope>
    <source>
        <strain evidence="2 3">CBA1113</strain>
    </source>
</reference>
<dbReference type="AlphaFoldDB" id="A0A345E1E6"/>
<accession>A0A345E1E6</accession>
<dbReference type="KEGG" id="haj:DU500_05920"/>
<gene>
    <name evidence="2" type="ORF">DU500_05920</name>
</gene>
<evidence type="ECO:0000259" key="1">
    <source>
        <dbReference type="Pfam" id="PF00582"/>
    </source>
</evidence>
<protein>
    <submittedName>
        <fullName evidence="2">Universal stress protein</fullName>
    </submittedName>
</protein>
<name>A0A345E1E6_9EURY</name>
<dbReference type="GeneID" id="37282903"/>
<dbReference type="InterPro" id="IPR014729">
    <property type="entry name" value="Rossmann-like_a/b/a_fold"/>
</dbReference>
<dbReference type="Gene3D" id="3.40.50.620">
    <property type="entry name" value="HUPs"/>
    <property type="match status" value="1"/>
</dbReference>
<dbReference type="SUPFAM" id="SSF52402">
    <property type="entry name" value="Adenine nucleotide alpha hydrolases-like"/>
    <property type="match status" value="1"/>
</dbReference>
<proteinExistence type="predicted"/>
<dbReference type="Pfam" id="PF00582">
    <property type="entry name" value="Usp"/>
    <property type="match status" value="1"/>
</dbReference>
<dbReference type="InterPro" id="IPR006016">
    <property type="entry name" value="UspA"/>
</dbReference>
<dbReference type="Proteomes" id="UP000253273">
    <property type="component" value="Chromosome"/>
</dbReference>
<evidence type="ECO:0000313" key="3">
    <source>
        <dbReference type="Proteomes" id="UP000253273"/>
    </source>
</evidence>